<dbReference type="PANTHER" id="PTHR43772">
    <property type="entry name" value="ENDO-1,4-BETA-XYLANASE"/>
    <property type="match status" value="1"/>
</dbReference>
<dbReference type="AlphaFoldDB" id="A0A174HFW6"/>
<dbReference type="EMBL" id="CYZH01000015">
    <property type="protein sequence ID" value="CUO73754.1"/>
    <property type="molecule type" value="Genomic_DNA"/>
</dbReference>
<dbReference type="RefSeq" id="WP_055279329.1">
    <property type="nucleotide sequence ID" value="NZ_JAKNGP010000016.1"/>
</dbReference>
<organism evidence="9 10">
    <name type="scientific">Bacteroides finegoldii</name>
    <dbReference type="NCBI Taxonomy" id="338188"/>
    <lineage>
        <taxon>Bacteria</taxon>
        <taxon>Pseudomonadati</taxon>
        <taxon>Bacteroidota</taxon>
        <taxon>Bacteroidia</taxon>
        <taxon>Bacteroidales</taxon>
        <taxon>Bacteroidaceae</taxon>
        <taxon>Bacteroides</taxon>
    </lineage>
</organism>
<dbReference type="Proteomes" id="UP000095517">
    <property type="component" value="Unassembled WGS sequence"/>
</dbReference>
<reference evidence="9 10" key="1">
    <citation type="submission" date="2015-09" db="EMBL/GenBank/DDBJ databases">
        <authorList>
            <consortium name="Pathogen Informatics"/>
        </authorList>
    </citation>
    <scope>NUCLEOTIDE SEQUENCE [LARGE SCALE GENOMIC DNA]</scope>
    <source>
        <strain evidence="9 10">2789STDY5608840</strain>
    </source>
</reference>
<evidence type="ECO:0000256" key="5">
    <source>
        <dbReference type="ARBA" id="ARBA00023295"/>
    </source>
</evidence>
<evidence type="ECO:0000313" key="10">
    <source>
        <dbReference type="Proteomes" id="UP000095517"/>
    </source>
</evidence>
<feature type="active site" description="Proton donor" evidence="6">
    <location>
        <position position="209"/>
    </location>
</feature>
<sequence length="329" mass="37696">MNKLFYSLLFYCLSVSLSNERETDNSLLFERANESSMLIIEDRLPIADPYVLFYKDKYYAYGTRTNGFEVYISDDLEHWRRGDRLALSPQDSWGTKWYWAPEVYYIETEKKFYMFYTVDEHICVATSDSPEGPFVQDEKKPLREEKGIDASLFMDDDGKAYLYFVRFTGGNVIWGVEMNSDLKSVKEETLRECIKADASWELQQAKVAEGPSLLKRNGVYYLIYSANHFRSQDYAVGYATATSPLGPWRKYDGNPILCRDKDMAAGLVGTGHGAPFLCRDGSYKYIYHAHSSVNRVEPRTSYLNDLIFGDDGVISIVGNVIKPVVESSE</sequence>
<evidence type="ECO:0000256" key="7">
    <source>
        <dbReference type="PIRSR" id="PIRSR606710-2"/>
    </source>
</evidence>
<dbReference type="InterPro" id="IPR023296">
    <property type="entry name" value="Glyco_hydro_beta-prop_sf"/>
</dbReference>
<dbReference type="InterPro" id="IPR052176">
    <property type="entry name" value="Glycosyl_Hydrlase_43_Enz"/>
</dbReference>
<keyword evidence="2 9" id="KW-0858">Xylan degradation</keyword>
<dbReference type="STRING" id="338188.ERS852397_02669"/>
<accession>A0A174HFW6</accession>
<protein>
    <submittedName>
        <fullName evidence="9">Endo-1,4-beta-xylanase D</fullName>
        <ecNumber evidence="9">3.2.1.55</ecNumber>
    </submittedName>
</protein>
<comment type="similarity">
    <text evidence="1 8">Belongs to the glycosyl hydrolase 43 family.</text>
</comment>
<keyword evidence="4" id="KW-0119">Carbohydrate metabolism</keyword>
<dbReference type="Pfam" id="PF04616">
    <property type="entry name" value="Glyco_hydro_43"/>
    <property type="match status" value="1"/>
</dbReference>
<name>A0A174HFW6_9BACE</name>
<dbReference type="SUPFAM" id="SSF75005">
    <property type="entry name" value="Arabinanase/levansucrase/invertase"/>
    <property type="match status" value="1"/>
</dbReference>
<dbReference type="CDD" id="cd08991">
    <property type="entry name" value="GH43_HoAraf43-like"/>
    <property type="match status" value="1"/>
</dbReference>
<keyword evidence="5 8" id="KW-0326">Glycosidase</keyword>
<dbReference type="GO" id="GO:0045493">
    <property type="term" value="P:xylan catabolic process"/>
    <property type="evidence" value="ECO:0007669"/>
    <property type="project" value="UniProtKB-KW"/>
</dbReference>
<dbReference type="GO" id="GO:0046556">
    <property type="term" value="F:alpha-L-arabinofuranosidase activity"/>
    <property type="evidence" value="ECO:0007669"/>
    <property type="project" value="UniProtKB-EC"/>
</dbReference>
<gene>
    <name evidence="9" type="primary">xynD_4</name>
    <name evidence="9" type="ORF">ERS852397_02669</name>
</gene>
<feature type="site" description="Important for catalytic activity, responsible for pKa modulation of the active site Glu and correct orientation of both the proton donor and substrate" evidence="7">
    <location>
        <position position="149"/>
    </location>
</feature>
<evidence type="ECO:0000256" key="8">
    <source>
        <dbReference type="RuleBase" id="RU361187"/>
    </source>
</evidence>
<keyword evidence="3 8" id="KW-0378">Hydrolase</keyword>
<keyword evidence="2 9" id="KW-0624">Polysaccharide degradation</keyword>
<evidence type="ECO:0000256" key="2">
    <source>
        <dbReference type="ARBA" id="ARBA00022651"/>
    </source>
</evidence>
<evidence type="ECO:0000256" key="6">
    <source>
        <dbReference type="PIRSR" id="PIRSR606710-1"/>
    </source>
</evidence>
<dbReference type="EC" id="3.2.1.55" evidence="9"/>
<evidence type="ECO:0000313" key="9">
    <source>
        <dbReference type="EMBL" id="CUO73754.1"/>
    </source>
</evidence>
<evidence type="ECO:0000256" key="1">
    <source>
        <dbReference type="ARBA" id="ARBA00009865"/>
    </source>
</evidence>
<evidence type="ECO:0000256" key="4">
    <source>
        <dbReference type="ARBA" id="ARBA00023277"/>
    </source>
</evidence>
<proteinExistence type="inferred from homology"/>
<dbReference type="Gene3D" id="2.115.10.20">
    <property type="entry name" value="Glycosyl hydrolase domain, family 43"/>
    <property type="match status" value="1"/>
</dbReference>
<feature type="active site" description="Proton acceptor" evidence="6">
    <location>
        <position position="48"/>
    </location>
</feature>
<dbReference type="PANTHER" id="PTHR43772:SF2">
    <property type="entry name" value="PUTATIVE (AFU_ORTHOLOGUE AFUA_2G04480)-RELATED"/>
    <property type="match status" value="1"/>
</dbReference>
<dbReference type="InterPro" id="IPR006710">
    <property type="entry name" value="Glyco_hydro_43"/>
</dbReference>
<evidence type="ECO:0000256" key="3">
    <source>
        <dbReference type="ARBA" id="ARBA00022801"/>
    </source>
</evidence>